<dbReference type="EMBL" id="JBFOLJ010000001">
    <property type="protein sequence ID" value="KAL2557962.1"/>
    <property type="molecule type" value="Genomic_DNA"/>
</dbReference>
<dbReference type="AlphaFoldDB" id="A0ABD1X7M5"/>
<proteinExistence type="predicted"/>
<evidence type="ECO:0000313" key="1">
    <source>
        <dbReference type="EMBL" id="KAL2557962.1"/>
    </source>
</evidence>
<comment type="caution">
    <text evidence="1">The sequence shown here is derived from an EMBL/GenBank/DDBJ whole genome shotgun (WGS) entry which is preliminary data.</text>
</comment>
<sequence>MYEDCNNHKPFKYEHCWEIMINNPKWCSKGLIKTNGSNKPLFGNNKDNSPTIIRTFSNLGDNCSIDSIALEEINFDGVVCPQERKVCKEKKGMVDTLNKLQCTLEKQIDVN</sequence>
<reference evidence="2" key="1">
    <citation type="submission" date="2024-07" db="EMBL/GenBank/DDBJ databases">
        <title>Two chromosome-level genome assemblies of Korean endemic species Abeliophyllum distichum and Forsythia ovata (Oleaceae).</title>
        <authorList>
            <person name="Jang H."/>
        </authorList>
    </citation>
    <scope>NUCLEOTIDE SEQUENCE [LARGE SCALE GENOMIC DNA]</scope>
</reference>
<gene>
    <name evidence="1" type="ORF">Fot_02701</name>
</gene>
<organism evidence="1 2">
    <name type="scientific">Forsythia ovata</name>
    <dbReference type="NCBI Taxonomy" id="205694"/>
    <lineage>
        <taxon>Eukaryota</taxon>
        <taxon>Viridiplantae</taxon>
        <taxon>Streptophyta</taxon>
        <taxon>Embryophyta</taxon>
        <taxon>Tracheophyta</taxon>
        <taxon>Spermatophyta</taxon>
        <taxon>Magnoliopsida</taxon>
        <taxon>eudicotyledons</taxon>
        <taxon>Gunneridae</taxon>
        <taxon>Pentapetalae</taxon>
        <taxon>asterids</taxon>
        <taxon>lamiids</taxon>
        <taxon>Lamiales</taxon>
        <taxon>Oleaceae</taxon>
        <taxon>Forsythieae</taxon>
        <taxon>Forsythia</taxon>
    </lineage>
</organism>
<keyword evidence="2" id="KW-1185">Reference proteome</keyword>
<name>A0ABD1X7M5_9LAMI</name>
<evidence type="ECO:0000313" key="2">
    <source>
        <dbReference type="Proteomes" id="UP001604277"/>
    </source>
</evidence>
<accession>A0ABD1X7M5</accession>
<dbReference type="Proteomes" id="UP001604277">
    <property type="component" value="Unassembled WGS sequence"/>
</dbReference>
<protein>
    <submittedName>
        <fullName evidence="1">Glutathione S-transferase T2-like</fullName>
    </submittedName>
</protein>